<protein>
    <submittedName>
        <fullName evidence="8">MFS transporter</fullName>
    </submittedName>
</protein>
<proteinExistence type="predicted"/>
<evidence type="ECO:0000259" key="7">
    <source>
        <dbReference type="PROSITE" id="PS50850"/>
    </source>
</evidence>
<comment type="subcellular location">
    <subcellularLocation>
        <location evidence="1">Cell membrane</location>
        <topology evidence="1">Multi-pass membrane protein</topology>
    </subcellularLocation>
</comment>
<dbReference type="InterPro" id="IPR005829">
    <property type="entry name" value="Sugar_transporter_CS"/>
</dbReference>
<dbReference type="SUPFAM" id="SSF103473">
    <property type="entry name" value="MFS general substrate transporter"/>
    <property type="match status" value="1"/>
</dbReference>
<dbReference type="EMBL" id="BAAAQW010000009">
    <property type="protein sequence ID" value="GAA2202075.1"/>
    <property type="molecule type" value="Genomic_DNA"/>
</dbReference>
<evidence type="ECO:0000256" key="4">
    <source>
        <dbReference type="ARBA" id="ARBA00023136"/>
    </source>
</evidence>
<evidence type="ECO:0000256" key="2">
    <source>
        <dbReference type="ARBA" id="ARBA00022692"/>
    </source>
</evidence>
<feature type="transmembrane region" description="Helical" evidence="6">
    <location>
        <begin position="251"/>
        <end position="274"/>
    </location>
</feature>
<feature type="transmembrane region" description="Helical" evidence="6">
    <location>
        <begin position="325"/>
        <end position="343"/>
    </location>
</feature>
<dbReference type="Pfam" id="PF07690">
    <property type="entry name" value="MFS_1"/>
    <property type="match status" value="2"/>
</dbReference>
<feature type="transmembrane region" description="Helical" evidence="6">
    <location>
        <begin position="112"/>
        <end position="132"/>
    </location>
</feature>
<feature type="transmembrane region" description="Helical" evidence="6">
    <location>
        <begin position="199"/>
        <end position="217"/>
    </location>
</feature>
<keyword evidence="9" id="KW-1185">Reference proteome</keyword>
<name>A0ABP5NRG8_9MICC</name>
<dbReference type="Gene3D" id="1.20.1250.20">
    <property type="entry name" value="MFS general substrate transporter like domains"/>
    <property type="match status" value="2"/>
</dbReference>
<feature type="transmembrane region" description="Helical" evidence="6">
    <location>
        <begin position="387"/>
        <end position="407"/>
    </location>
</feature>
<feature type="transmembrane region" description="Helical" evidence="6">
    <location>
        <begin position="171"/>
        <end position="193"/>
    </location>
</feature>
<dbReference type="PANTHER" id="PTHR23528:SF1">
    <property type="entry name" value="MAJOR FACILITATOR SUPERFAMILY (MFS) PROFILE DOMAIN-CONTAINING PROTEIN"/>
    <property type="match status" value="1"/>
</dbReference>
<dbReference type="InterPro" id="IPR020846">
    <property type="entry name" value="MFS_dom"/>
</dbReference>
<feature type="transmembrane region" description="Helical" evidence="6">
    <location>
        <begin position="294"/>
        <end position="313"/>
    </location>
</feature>
<organism evidence="8 9">
    <name type="scientific">Sinomonas flava</name>
    <dbReference type="NCBI Taxonomy" id="496857"/>
    <lineage>
        <taxon>Bacteria</taxon>
        <taxon>Bacillati</taxon>
        <taxon>Actinomycetota</taxon>
        <taxon>Actinomycetes</taxon>
        <taxon>Micrococcales</taxon>
        <taxon>Micrococcaceae</taxon>
        <taxon>Sinomonas</taxon>
    </lineage>
</organism>
<evidence type="ECO:0000313" key="9">
    <source>
        <dbReference type="Proteomes" id="UP001500432"/>
    </source>
</evidence>
<feature type="transmembrane region" description="Helical" evidence="6">
    <location>
        <begin position="39"/>
        <end position="56"/>
    </location>
</feature>
<dbReference type="InterPro" id="IPR036259">
    <property type="entry name" value="MFS_trans_sf"/>
</dbReference>
<gene>
    <name evidence="8" type="ORF">GCM10009849_29000</name>
</gene>
<dbReference type="Proteomes" id="UP001500432">
    <property type="component" value="Unassembled WGS sequence"/>
</dbReference>
<keyword evidence="2 6" id="KW-0812">Transmembrane</keyword>
<evidence type="ECO:0000313" key="8">
    <source>
        <dbReference type="EMBL" id="GAA2202075.1"/>
    </source>
</evidence>
<feature type="region of interest" description="Disordered" evidence="5">
    <location>
        <begin position="1"/>
        <end position="28"/>
    </location>
</feature>
<evidence type="ECO:0000256" key="1">
    <source>
        <dbReference type="ARBA" id="ARBA00004651"/>
    </source>
</evidence>
<feature type="transmembrane region" description="Helical" evidence="6">
    <location>
        <begin position="349"/>
        <end position="375"/>
    </location>
</feature>
<evidence type="ECO:0000256" key="3">
    <source>
        <dbReference type="ARBA" id="ARBA00022989"/>
    </source>
</evidence>
<feature type="transmembrane region" description="Helical" evidence="6">
    <location>
        <begin position="76"/>
        <end position="100"/>
    </location>
</feature>
<evidence type="ECO:0000256" key="6">
    <source>
        <dbReference type="SAM" id="Phobius"/>
    </source>
</evidence>
<dbReference type="InterPro" id="IPR011701">
    <property type="entry name" value="MFS"/>
</dbReference>
<dbReference type="PROSITE" id="PS50850">
    <property type="entry name" value="MFS"/>
    <property type="match status" value="1"/>
</dbReference>
<evidence type="ECO:0000256" key="5">
    <source>
        <dbReference type="SAM" id="MobiDB-lite"/>
    </source>
</evidence>
<feature type="transmembrane region" description="Helical" evidence="6">
    <location>
        <begin position="413"/>
        <end position="432"/>
    </location>
</feature>
<comment type="caution">
    <text evidence="8">The sequence shown here is derived from an EMBL/GenBank/DDBJ whole genome shotgun (WGS) entry which is preliminary data.</text>
</comment>
<dbReference type="PROSITE" id="PS00216">
    <property type="entry name" value="SUGAR_TRANSPORT_1"/>
    <property type="match status" value="1"/>
</dbReference>
<dbReference type="PANTHER" id="PTHR23528">
    <property type="match status" value="1"/>
</dbReference>
<sequence>MAVPHSPAEQSPAERSPTGRAPATAAAFAEPTAPVRPRWILGVVLVNIGINVAFFGPLQVLLAQQAAAFAPGQKEAVLALVTSAGAAVSVVCNPLAGALSDRTSGRFGRRRPWVFFGALTGTLALVGLSGAPSIAAMAALWCLVQLGANSAYAAITAAVPDRVPVTQRGSVGGLAAMGITTGILLGTAVGAAVAGNFSLGYLICGALLAVSVVHFLLGARDEPLPRAALGRFSLGRFVAAFWISPRRHPDFAWAWFTKLLVNVGNHVVLLYLIYFLTDAVRIEQTTGIPPATGTLILTGLYSAMVIATSILGGKVSDRIGRRKPLVIGSSAVMAVASLILALAPTWTGALVGAIVLGIGFGAYMAVDFALVTQVLPNAADRGKDLGVINIANSLPQVIAPAIAYPFLAFLGGYVSLYIGAAVIGLFGAVFVTRIRSVA</sequence>
<keyword evidence="3 6" id="KW-1133">Transmembrane helix</keyword>
<feature type="compositionally biased region" description="Low complexity" evidence="5">
    <location>
        <begin position="18"/>
        <end position="28"/>
    </location>
</feature>
<keyword evidence="4 6" id="KW-0472">Membrane</keyword>
<feature type="domain" description="Major facilitator superfamily (MFS) profile" evidence="7">
    <location>
        <begin position="35"/>
        <end position="438"/>
    </location>
</feature>
<accession>A0ABP5NRG8</accession>
<feature type="transmembrane region" description="Helical" evidence="6">
    <location>
        <begin position="138"/>
        <end position="159"/>
    </location>
</feature>
<reference evidence="9" key="1">
    <citation type="journal article" date="2019" name="Int. J. Syst. Evol. Microbiol.">
        <title>The Global Catalogue of Microorganisms (GCM) 10K type strain sequencing project: providing services to taxonomists for standard genome sequencing and annotation.</title>
        <authorList>
            <consortium name="The Broad Institute Genomics Platform"/>
            <consortium name="The Broad Institute Genome Sequencing Center for Infectious Disease"/>
            <person name="Wu L."/>
            <person name="Ma J."/>
        </authorList>
    </citation>
    <scope>NUCLEOTIDE SEQUENCE [LARGE SCALE GENOMIC DNA]</scope>
    <source>
        <strain evidence="9">JCM 16034</strain>
    </source>
</reference>